<protein>
    <recommendedName>
        <fullName evidence="4">Integral membrane protein (PIN domain superfamily)</fullName>
    </recommendedName>
</protein>
<dbReference type="EMBL" id="AP022839">
    <property type="protein sequence ID" value="BCA94993.1"/>
    <property type="molecule type" value="Genomic_DNA"/>
</dbReference>
<keyword evidence="1" id="KW-1133">Transmembrane helix</keyword>
<keyword evidence="1" id="KW-0472">Membrane</keyword>
<dbReference type="RefSeq" id="WP_173236706.1">
    <property type="nucleotide sequence ID" value="NZ_AP022839.1"/>
</dbReference>
<organism evidence="2 3">
    <name type="scientific">Legionella antarctica</name>
    <dbReference type="NCBI Taxonomy" id="2708020"/>
    <lineage>
        <taxon>Bacteria</taxon>
        <taxon>Pseudomonadati</taxon>
        <taxon>Pseudomonadota</taxon>
        <taxon>Gammaproteobacteria</taxon>
        <taxon>Legionellales</taxon>
        <taxon>Legionellaceae</taxon>
        <taxon>Legionella</taxon>
    </lineage>
</organism>
<evidence type="ECO:0000256" key="1">
    <source>
        <dbReference type="SAM" id="Phobius"/>
    </source>
</evidence>
<feature type="transmembrane region" description="Helical" evidence="1">
    <location>
        <begin position="106"/>
        <end position="128"/>
    </location>
</feature>
<reference evidence="2" key="1">
    <citation type="journal article" date="2020" name="Microbiol. Resour. Announc.">
        <title>Complete Genome Sequence of Novel Psychrotolerant Legionella Strain TUM19329, Isolated from Antarctic Lake Sediment.</title>
        <authorList>
            <person name="Shimada S."/>
            <person name="Nakai R."/>
            <person name="Aoki K."/>
            <person name="Shimoeda N."/>
            <person name="Ohno G."/>
            <person name="Miyazaki Y."/>
            <person name="Kudoh S."/>
            <person name="Imura S."/>
            <person name="Watanabe K."/>
            <person name="Ishii Y."/>
            <person name="Tateda K."/>
        </authorList>
    </citation>
    <scope>NUCLEOTIDE SEQUENCE [LARGE SCALE GENOMIC DNA]</scope>
    <source>
        <strain evidence="2">TUM19329</strain>
    </source>
</reference>
<evidence type="ECO:0000313" key="3">
    <source>
        <dbReference type="Proteomes" id="UP000502894"/>
    </source>
</evidence>
<keyword evidence="1" id="KW-0812">Transmembrane</keyword>
<accession>A0A6F8T461</accession>
<proteinExistence type="predicted"/>
<name>A0A6F8T461_9GAMM</name>
<dbReference type="AlphaFoldDB" id="A0A6F8T461"/>
<keyword evidence="3" id="KW-1185">Reference proteome</keyword>
<gene>
    <name evidence="2" type="ORF">TUM19329_13540</name>
</gene>
<evidence type="ECO:0008006" key="4">
    <source>
        <dbReference type="Google" id="ProtNLM"/>
    </source>
</evidence>
<feature type="transmembrane region" description="Helical" evidence="1">
    <location>
        <begin position="72"/>
        <end position="94"/>
    </location>
</feature>
<dbReference type="Proteomes" id="UP000502894">
    <property type="component" value="Chromosome"/>
</dbReference>
<feature type="transmembrane region" description="Helical" evidence="1">
    <location>
        <begin position="45"/>
        <end position="66"/>
    </location>
</feature>
<dbReference type="KEGG" id="lant:TUM19329_13540"/>
<feature type="transmembrane region" description="Helical" evidence="1">
    <location>
        <begin position="6"/>
        <end position="25"/>
    </location>
</feature>
<evidence type="ECO:0000313" key="2">
    <source>
        <dbReference type="EMBL" id="BCA94993.1"/>
    </source>
</evidence>
<sequence length="135" mass="15365">MDSLHSLFLAQAIGLYLVIIAIIMVARGSYYQNLLSHYKGDSSVIVLAASLGLILGVILIIIHNIWVWDTEILITFIAWFLLIKSILWLSLPEYMVHVTKKMNSGWGYYVIPIISAIIGVLLMAYGFYKYQLIHF</sequence>